<name>A0A388KKE5_CHABU</name>
<dbReference type="Gramene" id="GBG70530">
    <property type="protein sequence ID" value="GBG70530"/>
    <property type="gene ID" value="CBR_g6658"/>
</dbReference>
<protein>
    <submittedName>
        <fullName evidence="1">Uncharacterized protein</fullName>
    </submittedName>
</protein>
<evidence type="ECO:0000313" key="2">
    <source>
        <dbReference type="Proteomes" id="UP000265515"/>
    </source>
</evidence>
<sequence length="362" mass="40098">MAELHKYLHAAVPTPVMDDGVVVVDLREYIAKMDHEYAMQLYDDIDGPLLYIRIQIGKATCSALIDCEHLCNSTSPPVNCILKPQGVVRLPVCNGVADKQPCHMVILVHVPVSSVTMTLKTDTVERTIATFLGSKEVQEASIELVKQGEMSIWFTNSAADVIVKRIDFIAPSIFHMLNPGDQVLLIQITHSDKKGVFFAASWQQSMDVYWLLRCGGSCPQNLTVNGWDVFQYQRRDVENGNITYIGRSRTRSNGTSVELPEGDWGAYQMVFLNTCGSASCDLCMDLNPAATLFMKVFGLLLNDTADDFNPCFLSPVLQSTKCEISNYTGGQCLRLSELNMSSLNISISLSSPLQPIRSLEKL</sequence>
<keyword evidence="2" id="KW-1185">Reference proteome</keyword>
<gene>
    <name evidence="1" type="ORF">CBR_g6658</name>
</gene>
<dbReference type="Proteomes" id="UP000265515">
    <property type="component" value="Unassembled WGS sequence"/>
</dbReference>
<comment type="caution">
    <text evidence="1">The sequence shown here is derived from an EMBL/GenBank/DDBJ whole genome shotgun (WGS) entry which is preliminary data.</text>
</comment>
<organism evidence="1 2">
    <name type="scientific">Chara braunii</name>
    <name type="common">Braun's stonewort</name>
    <dbReference type="NCBI Taxonomy" id="69332"/>
    <lineage>
        <taxon>Eukaryota</taxon>
        <taxon>Viridiplantae</taxon>
        <taxon>Streptophyta</taxon>
        <taxon>Charophyceae</taxon>
        <taxon>Charales</taxon>
        <taxon>Characeae</taxon>
        <taxon>Chara</taxon>
    </lineage>
</organism>
<accession>A0A388KKE5</accession>
<proteinExistence type="predicted"/>
<dbReference type="AlphaFoldDB" id="A0A388KKE5"/>
<evidence type="ECO:0000313" key="1">
    <source>
        <dbReference type="EMBL" id="GBG70530.1"/>
    </source>
</evidence>
<reference evidence="1 2" key="1">
    <citation type="journal article" date="2018" name="Cell">
        <title>The Chara Genome: Secondary Complexity and Implications for Plant Terrestrialization.</title>
        <authorList>
            <person name="Nishiyama T."/>
            <person name="Sakayama H."/>
            <person name="Vries J.D."/>
            <person name="Buschmann H."/>
            <person name="Saint-Marcoux D."/>
            <person name="Ullrich K.K."/>
            <person name="Haas F.B."/>
            <person name="Vanderstraeten L."/>
            <person name="Becker D."/>
            <person name="Lang D."/>
            <person name="Vosolsobe S."/>
            <person name="Rombauts S."/>
            <person name="Wilhelmsson P.K.I."/>
            <person name="Janitza P."/>
            <person name="Kern R."/>
            <person name="Heyl A."/>
            <person name="Rumpler F."/>
            <person name="Villalobos L.I.A.C."/>
            <person name="Clay J.M."/>
            <person name="Skokan R."/>
            <person name="Toyoda A."/>
            <person name="Suzuki Y."/>
            <person name="Kagoshima H."/>
            <person name="Schijlen E."/>
            <person name="Tajeshwar N."/>
            <person name="Catarino B."/>
            <person name="Hetherington A.J."/>
            <person name="Saltykova A."/>
            <person name="Bonnot C."/>
            <person name="Breuninger H."/>
            <person name="Symeonidi A."/>
            <person name="Radhakrishnan G.V."/>
            <person name="Van Nieuwerburgh F."/>
            <person name="Deforce D."/>
            <person name="Chang C."/>
            <person name="Karol K.G."/>
            <person name="Hedrich R."/>
            <person name="Ulvskov P."/>
            <person name="Glockner G."/>
            <person name="Delwiche C.F."/>
            <person name="Petrasek J."/>
            <person name="Van de Peer Y."/>
            <person name="Friml J."/>
            <person name="Beilby M."/>
            <person name="Dolan L."/>
            <person name="Kohara Y."/>
            <person name="Sugano S."/>
            <person name="Fujiyama A."/>
            <person name="Delaux P.-M."/>
            <person name="Quint M."/>
            <person name="TheiBen G."/>
            <person name="Hagemann M."/>
            <person name="Harholt J."/>
            <person name="Dunand C."/>
            <person name="Zachgo S."/>
            <person name="Langdale J."/>
            <person name="Maumus F."/>
            <person name="Straeten D.V.D."/>
            <person name="Gould S.B."/>
            <person name="Rensing S.A."/>
        </authorList>
    </citation>
    <scope>NUCLEOTIDE SEQUENCE [LARGE SCALE GENOMIC DNA]</scope>
    <source>
        <strain evidence="1 2">S276</strain>
    </source>
</reference>
<dbReference type="EMBL" id="BFEA01000132">
    <property type="protein sequence ID" value="GBG70530.1"/>
    <property type="molecule type" value="Genomic_DNA"/>
</dbReference>